<dbReference type="EMBL" id="JALGBI010000001">
    <property type="protein sequence ID" value="MCJ0763354.1"/>
    <property type="molecule type" value="Genomic_DNA"/>
</dbReference>
<evidence type="ECO:0000259" key="4">
    <source>
        <dbReference type="SMART" id="SM00563"/>
    </source>
</evidence>
<evidence type="ECO:0000313" key="5">
    <source>
        <dbReference type="EMBL" id="MCJ0763354.1"/>
    </source>
</evidence>
<dbReference type="SMART" id="SM00563">
    <property type="entry name" value="PlsC"/>
    <property type="match status" value="1"/>
</dbReference>
<sequence length="193" mass="21514">MARALLRLLGWRVDFRGLPAPRGVLLVYPHTSNWDFCIGILAKWAIGLPVRFWGKDSLFRVPLFGRWLRWVGGVPVDRTSSRGAVAGMAQQMLAHQHFWLALSPEGTRRLLPGWRSGFYRLALQAGVPLGMAYLDYAHKRVGVTEFFLPGGDESADLQRIARAYAGREGLRPALAAPIRLLDAAVPRTDTIVK</sequence>
<feature type="domain" description="Phospholipid/glycerol acyltransferase" evidence="4">
    <location>
        <begin position="24"/>
        <end position="134"/>
    </location>
</feature>
<dbReference type="GO" id="GO:0003841">
    <property type="term" value="F:1-acylglycerol-3-phosphate O-acyltransferase activity"/>
    <property type="evidence" value="ECO:0007669"/>
    <property type="project" value="TreeGrafter"/>
</dbReference>
<evidence type="ECO:0000256" key="3">
    <source>
        <dbReference type="ARBA" id="ARBA00023315"/>
    </source>
</evidence>
<organism evidence="5 6">
    <name type="scientific">Variovorax terrae</name>
    <dbReference type="NCBI Taxonomy" id="2923278"/>
    <lineage>
        <taxon>Bacteria</taxon>
        <taxon>Pseudomonadati</taxon>
        <taxon>Pseudomonadota</taxon>
        <taxon>Betaproteobacteria</taxon>
        <taxon>Burkholderiales</taxon>
        <taxon>Comamonadaceae</taxon>
        <taxon>Variovorax</taxon>
    </lineage>
</organism>
<evidence type="ECO:0000313" key="6">
    <source>
        <dbReference type="Proteomes" id="UP001139447"/>
    </source>
</evidence>
<dbReference type="SUPFAM" id="SSF69593">
    <property type="entry name" value="Glycerol-3-phosphate (1)-acyltransferase"/>
    <property type="match status" value="1"/>
</dbReference>
<dbReference type="AlphaFoldDB" id="A0A9X2AMH6"/>
<dbReference type="PANTHER" id="PTHR10434:SF9">
    <property type="entry name" value="PHOSPHOLIPID_GLYCEROL ACYLTRANSFERASE DOMAIN-CONTAINING PROTEIN"/>
    <property type="match status" value="1"/>
</dbReference>
<dbReference type="Proteomes" id="UP001139447">
    <property type="component" value="Unassembled WGS sequence"/>
</dbReference>
<keyword evidence="3 5" id="KW-0012">Acyltransferase</keyword>
<dbReference type="GO" id="GO:0006654">
    <property type="term" value="P:phosphatidic acid biosynthetic process"/>
    <property type="evidence" value="ECO:0007669"/>
    <property type="project" value="TreeGrafter"/>
</dbReference>
<dbReference type="InterPro" id="IPR002123">
    <property type="entry name" value="Plipid/glycerol_acylTrfase"/>
</dbReference>
<comment type="pathway">
    <text evidence="1">Lipid metabolism.</text>
</comment>
<protein>
    <submittedName>
        <fullName evidence="5">1-acyl-sn-glycerol-3-phosphate acyltransferase</fullName>
    </submittedName>
</protein>
<gene>
    <name evidence="5" type="ORF">MMF98_09040</name>
</gene>
<name>A0A9X2AMH6_9BURK</name>
<accession>A0A9X2AMH6</accession>
<proteinExistence type="predicted"/>
<dbReference type="PANTHER" id="PTHR10434">
    <property type="entry name" value="1-ACYL-SN-GLYCEROL-3-PHOSPHATE ACYLTRANSFERASE"/>
    <property type="match status" value="1"/>
</dbReference>
<keyword evidence="6" id="KW-1185">Reference proteome</keyword>
<keyword evidence="2" id="KW-0808">Transferase</keyword>
<evidence type="ECO:0000256" key="1">
    <source>
        <dbReference type="ARBA" id="ARBA00005189"/>
    </source>
</evidence>
<reference evidence="5" key="1">
    <citation type="submission" date="2022-03" db="EMBL/GenBank/DDBJ databases">
        <authorList>
            <person name="Woo C.Y."/>
        </authorList>
    </citation>
    <scope>NUCLEOTIDE SEQUENCE</scope>
    <source>
        <strain evidence="5">CYS-02</strain>
    </source>
</reference>
<comment type="caution">
    <text evidence="5">The sequence shown here is derived from an EMBL/GenBank/DDBJ whole genome shotgun (WGS) entry which is preliminary data.</text>
</comment>
<evidence type="ECO:0000256" key="2">
    <source>
        <dbReference type="ARBA" id="ARBA00022679"/>
    </source>
</evidence>
<dbReference type="RefSeq" id="WP_243305947.1">
    <property type="nucleotide sequence ID" value="NZ_JALGBI010000001.1"/>
</dbReference>
<dbReference type="Pfam" id="PF01553">
    <property type="entry name" value="Acyltransferase"/>
    <property type="match status" value="1"/>
</dbReference>